<dbReference type="Pfam" id="PF00226">
    <property type="entry name" value="DnaJ"/>
    <property type="match status" value="1"/>
</dbReference>
<dbReference type="CDD" id="cd06257">
    <property type="entry name" value="DnaJ"/>
    <property type="match status" value="1"/>
</dbReference>
<dbReference type="InterPro" id="IPR001623">
    <property type="entry name" value="DnaJ_domain"/>
</dbReference>
<proteinExistence type="predicted"/>
<dbReference type="Gene3D" id="1.10.10.60">
    <property type="entry name" value="Homeodomain-like"/>
    <property type="match status" value="2"/>
</dbReference>
<feature type="region of interest" description="Disordered" evidence="6">
    <location>
        <begin position="528"/>
        <end position="575"/>
    </location>
</feature>
<organism evidence="9 10">
    <name type="scientific">Nicrophorus vespilloides</name>
    <name type="common">Boreal carrion beetle</name>
    <dbReference type="NCBI Taxonomy" id="110193"/>
    <lineage>
        <taxon>Eukaryota</taxon>
        <taxon>Metazoa</taxon>
        <taxon>Ecdysozoa</taxon>
        <taxon>Arthropoda</taxon>
        <taxon>Hexapoda</taxon>
        <taxon>Insecta</taxon>
        <taxon>Pterygota</taxon>
        <taxon>Neoptera</taxon>
        <taxon>Endopterygota</taxon>
        <taxon>Coleoptera</taxon>
        <taxon>Polyphaga</taxon>
        <taxon>Staphyliniformia</taxon>
        <taxon>Silphidae</taxon>
        <taxon>Nicrophorinae</taxon>
        <taxon>Nicrophorus</taxon>
    </lineage>
</organism>
<dbReference type="RefSeq" id="XP_017785175.1">
    <property type="nucleotide sequence ID" value="XM_017929686.1"/>
</dbReference>
<dbReference type="InterPro" id="IPR036869">
    <property type="entry name" value="J_dom_sf"/>
</dbReference>
<dbReference type="PANTHER" id="PTHR43999">
    <property type="entry name" value="DNAJ HOMOLOG SUBFAMILY C MEMBER 2"/>
    <property type="match status" value="1"/>
</dbReference>
<feature type="compositionally biased region" description="Low complexity" evidence="6">
    <location>
        <begin position="538"/>
        <end position="549"/>
    </location>
</feature>
<dbReference type="Proteomes" id="UP000695000">
    <property type="component" value="Unplaced"/>
</dbReference>
<evidence type="ECO:0000259" key="7">
    <source>
        <dbReference type="PROSITE" id="PS50076"/>
    </source>
</evidence>
<feature type="compositionally biased region" description="Basic and acidic residues" evidence="6">
    <location>
        <begin position="528"/>
        <end position="537"/>
    </location>
</feature>
<dbReference type="Gene3D" id="1.10.287.110">
    <property type="entry name" value="DnaJ domain"/>
    <property type="match status" value="1"/>
</dbReference>
<sequence>MGEVKAHARRSCKTIALRYRFVLNNQEDGKSELQFLPHELIKLEVDVSKEPTPEPEPEVVYVDDVEYLRSLDPKEWKKQDHYKVLGIEPLRIKATEEIIKTAYRKMVLKHHPDKRKAQGEEILQDDDYFTCITMAYETLGNPVKRKSYDSVDPEFDDNIPTTSEIKKDFYKVFDKYFQLNSRWSERKKVPKIGNADATRDEVDHFYSFWYDFKSWREYSYEDEEDKDKCTDRDERRYVDKLNKAERLRKKKEENSRIRQLVDLAYNNDPRIIKFRQEDKDKKLAIKKAKQTAAQAKRDEEERVLREAQQAKEKAEAAERAKIEAKRQEREALKRVLKREKKTLRDFCKSHDYFVTNPDDNLKHLTALERLCEYLTVEELGELNKNLKNNGKSAFMKAIKENDAKIEAERMASTQTYQQRISEQVKNNVVKVNPEWTNDNIQLLIKAVNLFPAGTNQRWEVVANFLNQHGTISENSSNFTAKLVLAKAKDLQNTDFSKNNMKEAANKEAFNTFVKEKKATVNVKDTEISKKDGKKEAAPKVAASKVVAPKVTPPTPTPAPMTNGDATTSTWSKSEQQLLEQALKTYPSSTAERWDRIAECIPNRSKKDCMKRYKELVETIKAKKAAQANLNSK</sequence>
<dbReference type="SUPFAM" id="SSF46689">
    <property type="entry name" value="Homeodomain-like"/>
    <property type="match status" value="1"/>
</dbReference>
<feature type="coiled-coil region" evidence="5">
    <location>
        <begin position="290"/>
        <end position="342"/>
    </location>
</feature>
<name>A0ABM1NEC5_NICVS</name>
<dbReference type="PROSITE" id="PS50076">
    <property type="entry name" value="DNAJ_2"/>
    <property type="match status" value="1"/>
</dbReference>
<dbReference type="InterPro" id="IPR042569">
    <property type="entry name" value="RAC_head_sf"/>
</dbReference>
<dbReference type="InterPro" id="IPR044634">
    <property type="entry name" value="Zuotin/DnaJC2"/>
</dbReference>
<dbReference type="SMART" id="SM00271">
    <property type="entry name" value="DnaJ"/>
    <property type="match status" value="1"/>
</dbReference>
<evidence type="ECO:0000256" key="1">
    <source>
        <dbReference type="ARBA" id="ARBA00004123"/>
    </source>
</evidence>
<dbReference type="Pfam" id="PF21884">
    <property type="entry name" value="ZUO1-like_ZHD"/>
    <property type="match status" value="1"/>
</dbReference>
<dbReference type="InterPro" id="IPR001005">
    <property type="entry name" value="SANT/Myb"/>
</dbReference>
<dbReference type="InterPro" id="IPR009057">
    <property type="entry name" value="Homeodomain-like_sf"/>
</dbReference>
<dbReference type="PROSITE" id="PS00636">
    <property type="entry name" value="DNAJ_1"/>
    <property type="match status" value="1"/>
</dbReference>
<dbReference type="Pfam" id="PF16717">
    <property type="entry name" value="RAC_head"/>
    <property type="match status" value="1"/>
</dbReference>
<evidence type="ECO:0000256" key="3">
    <source>
        <dbReference type="ARBA" id="ARBA00022490"/>
    </source>
</evidence>
<protein>
    <submittedName>
        <fullName evidence="10">DnaJ homolog subfamily C member 2</fullName>
    </submittedName>
</protein>
<evidence type="ECO:0000256" key="2">
    <source>
        <dbReference type="ARBA" id="ARBA00004496"/>
    </source>
</evidence>
<gene>
    <name evidence="10" type="primary">LOC108568528</name>
</gene>
<dbReference type="Pfam" id="PF00249">
    <property type="entry name" value="Myb_DNA-binding"/>
    <property type="match status" value="1"/>
</dbReference>
<dbReference type="InterPro" id="IPR018253">
    <property type="entry name" value="DnaJ_domain_CS"/>
</dbReference>
<feature type="domain" description="Myb-like" evidence="8">
    <location>
        <begin position="562"/>
        <end position="616"/>
    </location>
</feature>
<evidence type="ECO:0000313" key="9">
    <source>
        <dbReference type="Proteomes" id="UP000695000"/>
    </source>
</evidence>
<dbReference type="Pfam" id="PF23082">
    <property type="entry name" value="Myb_DNA-binding_2"/>
    <property type="match status" value="1"/>
</dbReference>
<feature type="compositionally biased region" description="Polar residues" evidence="6">
    <location>
        <begin position="563"/>
        <end position="575"/>
    </location>
</feature>
<dbReference type="InterPro" id="IPR054076">
    <property type="entry name" value="ZUO1-like_ZHD"/>
</dbReference>
<evidence type="ECO:0000256" key="6">
    <source>
        <dbReference type="SAM" id="MobiDB-lite"/>
    </source>
</evidence>
<keyword evidence="9" id="KW-1185">Reference proteome</keyword>
<dbReference type="CDD" id="cd00167">
    <property type="entry name" value="SANT"/>
    <property type="match status" value="1"/>
</dbReference>
<evidence type="ECO:0000259" key="8">
    <source>
        <dbReference type="PROSITE" id="PS50090"/>
    </source>
</evidence>
<dbReference type="PROSITE" id="PS50090">
    <property type="entry name" value="MYB_LIKE"/>
    <property type="match status" value="1"/>
</dbReference>
<dbReference type="InterPro" id="IPR032003">
    <property type="entry name" value="RAC_head"/>
</dbReference>
<accession>A0ABM1NEC5</accession>
<dbReference type="PANTHER" id="PTHR43999:SF1">
    <property type="entry name" value="DNAJ HOMOLOG SUBFAMILY C MEMBER 2"/>
    <property type="match status" value="1"/>
</dbReference>
<keyword evidence="3" id="KW-0963">Cytoplasm</keyword>
<dbReference type="SMART" id="SM00717">
    <property type="entry name" value="SANT"/>
    <property type="match status" value="2"/>
</dbReference>
<evidence type="ECO:0000256" key="5">
    <source>
        <dbReference type="SAM" id="Coils"/>
    </source>
</evidence>
<reference evidence="10" key="1">
    <citation type="submission" date="2025-08" db="UniProtKB">
        <authorList>
            <consortium name="RefSeq"/>
        </authorList>
    </citation>
    <scope>IDENTIFICATION</scope>
    <source>
        <tissue evidence="10">Whole Larva</tissue>
    </source>
</reference>
<dbReference type="Gene3D" id="1.10.8.840">
    <property type="entry name" value="Ribosome-associated complex head domain"/>
    <property type="match status" value="1"/>
</dbReference>
<comment type="subcellular location">
    <subcellularLocation>
        <location evidence="2">Cytoplasm</location>
    </subcellularLocation>
    <subcellularLocation>
        <location evidence="1">Nucleus</location>
    </subcellularLocation>
</comment>
<dbReference type="GeneID" id="108568528"/>
<keyword evidence="5" id="KW-0175">Coiled coil</keyword>
<keyword evidence="4" id="KW-0143">Chaperone</keyword>
<feature type="domain" description="J" evidence="7">
    <location>
        <begin position="80"/>
        <end position="152"/>
    </location>
</feature>
<evidence type="ECO:0000313" key="10">
    <source>
        <dbReference type="RefSeq" id="XP_017785175.1"/>
    </source>
</evidence>
<dbReference type="SUPFAM" id="SSF46565">
    <property type="entry name" value="Chaperone J-domain"/>
    <property type="match status" value="1"/>
</dbReference>
<evidence type="ECO:0000256" key="4">
    <source>
        <dbReference type="ARBA" id="ARBA00023186"/>
    </source>
</evidence>